<proteinExistence type="predicted"/>
<accession>A0A8X6VVQ9</accession>
<reference evidence="1" key="1">
    <citation type="submission" date="2020-08" db="EMBL/GenBank/DDBJ databases">
        <title>Multicomponent nature underlies the extraordinary mechanical properties of spider dragline silk.</title>
        <authorList>
            <person name="Kono N."/>
            <person name="Nakamura H."/>
            <person name="Mori M."/>
            <person name="Yoshida Y."/>
            <person name="Ohtoshi R."/>
            <person name="Malay A.D."/>
            <person name="Moran D.A.P."/>
            <person name="Tomita M."/>
            <person name="Numata K."/>
            <person name="Arakawa K."/>
        </authorList>
    </citation>
    <scope>NUCLEOTIDE SEQUENCE</scope>
</reference>
<evidence type="ECO:0000313" key="2">
    <source>
        <dbReference type="Proteomes" id="UP000887159"/>
    </source>
</evidence>
<keyword evidence="2" id="KW-1185">Reference proteome</keyword>
<name>A0A8X6VVQ9_TRICX</name>
<comment type="caution">
    <text evidence="1">The sequence shown here is derived from an EMBL/GenBank/DDBJ whole genome shotgun (WGS) entry which is preliminary data.</text>
</comment>
<dbReference type="EMBL" id="BMAU01021363">
    <property type="protein sequence ID" value="GFY23422.1"/>
    <property type="molecule type" value="Genomic_DNA"/>
</dbReference>
<organism evidence="1 2">
    <name type="scientific">Trichonephila clavipes</name>
    <name type="common">Golden silk orbweaver</name>
    <name type="synonym">Nephila clavipes</name>
    <dbReference type="NCBI Taxonomy" id="2585209"/>
    <lineage>
        <taxon>Eukaryota</taxon>
        <taxon>Metazoa</taxon>
        <taxon>Ecdysozoa</taxon>
        <taxon>Arthropoda</taxon>
        <taxon>Chelicerata</taxon>
        <taxon>Arachnida</taxon>
        <taxon>Araneae</taxon>
        <taxon>Araneomorphae</taxon>
        <taxon>Entelegynae</taxon>
        <taxon>Araneoidea</taxon>
        <taxon>Nephilidae</taxon>
        <taxon>Trichonephila</taxon>
    </lineage>
</organism>
<evidence type="ECO:0000313" key="1">
    <source>
        <dbReference type="EMBL" id="GFY23422.1"/>
    </source>
</evidence>
<sequence>MPKRFLLRHETIGEESAWQHASGLILVRCGDKLSRLLTNRGLTRQQTHAFVTLRFTKIDPSSDHFLFLVISPRHLQSWDL</sequence>
<dbReference type="Proteomes" id="UP000887159">
    <property type="component" value="Unassembled WGS sequence"/>
</dbReference>
<gene>
    <name evidence="1" type="ORF">TNCV_3941151</name>
</gene>
<dbReference type="AlphaFoldDB" id="A0A8X6VVQ9"/>
<protein>
    <submittedName>
        <fullName evidence="1">Uncharacterized protein</fullName>
    </submittedName>
</protein>